<dbReference type="Proteomes" id="UP000887574">
    <property type="component" value="Unplaced"/>
</dbReference>
<sequence>MRIIKMMKMEMNSSMGVLFRKKRKVEAIDPKKRYSETLKVEALVLRRMHWSDYVCRIFMAGRLSPSMNVIVMTKMGPSLSSLRQQLHAIGFIHRDIKPSNFAIGLSGEERGKIHLLDFGFAHAYLRWTSQGTLEHKPARPRAPFMGTDRYCSANVHNRNEQGRRDDMWSLFYTLIELMKGKLPWRSLHKTEILACKVRETPFLLDRCPWELYKMYQHIRSLDYTSRPDYALMRKVIDDVCERRGFRLDDPLDWQEGGRLCKNNPKLLQ</sequence>
<evidence type="ECO:0000313" key="2">
    <source>
        <dbReference type="Proteomes" id="UP000887574"/>
    </source>
</evidence>
<dbReference type="PANTHER" id="PTHR11909">
    <property type="entry name" value="CASEIN KINASE-RELATED"/>
    <property type="match status" value="1"/>
</dbReference>
<evidence type="ECO:0000313" key="3">
    <source>
        <dbReference type="WBParaSite" id="jg8431"/>
    </source>
</evidence>
<reference evidence="3" key="1">
    <citation type="submission" date="2022-11" db="UniProtKB">
        <authorList>
            <consortium name="WormBaseParasite"/>
        </authorList>
    </citation>
    <scope>IDENTIFICATION</scope>
</reference>
<dbReference type="InterPro" id="IPR011009">
    <property type="entry name" value="Kinase-like_dom_sf"/>
</dbReference>
<dbReference type="Pfam" id="PF00069">
    <property type="entry name" value="Pkinase"/>
    <property type="match status" value="1"/>
</dbReference>
<dbReference type="InterPro" id="IPR050235">
    <property type="entry name" value="CK1_Ser-Thr_kinase"/>
</dbReference>
<dbReference type="SUPFAM" id="SSF56112">
    <property type="entry name" value="Protein kinase-like (PK-like)"/>
    <property type="match status" value="1"/>
</dbReference>
<dbReference type="GO" id="GO:0004672">
    <property type="term" value="F:protein kinase activity"/>
    <property type="evidence" value="ECO:0007669"/>
    <property type="project" value="InterPro"/>
</dbReference>
<dbReference type="GO" id="GO:0005524">
    <property type="term" value="F:ATP binding"/>
    <property type="evidence" value="ECO:0007669"/>
    <property type="project" value="InterPro"/>
</dbReference>
<dbReference type="AlphaFoldDB" id="A0A915EPI1"/>
<dbReference type="InterPro" id="IPR000719">
    <property type="entry name" value="Prot_kinase_dom"/>
</dbReference>
<keyword evidence="2" id="KW-1185">Reference proteome</keyword>
<accession>A0A915EPI1</accession>
<dbReference type="WBParaSite" id="jg8431">
    <property type="protein sequence ID" value="jg8431"/>
    <property type="gene ID" value="jg8431"/>
</dbReference>
<dbReference type="SMART" id="SM00220">
    <property type="entry name" value="S_TKc"/>
    <property type="match status" value="1"/>
</dbReference>
<dbReference type="PROSITE" id="PS50011">
    <property type="entry name" value="PROTEIN_KINASE_DOM"/>
    <property type="match status" value="1"/>
</dbReference>
<protein>
    <submittedName>
        <fullName evidence="3">Protein kinase domain-containing protein</fullName>
    </submittedName>
</protein>
<proteinExistence type="predicted"/>
<dbReference type="Gene3D" id="1.10.510.10">
    <property type="entry name" value="Transferase(Phosphotransferase) domain 1"/>
    <property type="match status" value="1"/>
</dbReference>
<name>A0A915EPI1_9BILA</name>
<feature type="domain" description="Protein kinase" evidence="1">
    <location>
        <begin position="1"/>
        <end position="236"/>
    </location>
</feature>
<evidence type="ECO:0000259" key="1">
    <source>
        <dbReference type="PROSITE" id="PS50011"/>
    </source>
</evidence>
<organism evidence="2 3">
    <name type="scientific">Ditylenchus dipsaci</name>
    <dbReference type="NCBI Taxonomy" id="166011"/>
    <lineage>
        <taxon>Eukaryota</taxon>
        <taxon>Metazoa</taxon>
        <taxon>Ecdysozoa</taxon>
        <taxon>Nematoda</taxon>
        <taxon>Chromadorea</taxon>
        <taxon>Rhabditida</taxon>
        <taxon>Tylenchina</taxon>
        <taxon>Tylenchomorpha</taxon>
        <taxon>Sphaerularioidea</taxon>
        <taxon>Anguinidae</taxon>
        <taxon>Anguininae</taxon>
        <taxon>Ditylenchus</taxon>
    </lineage>
</organism>